<dbReference type="PANTHER" id="PTHR30118:SF7">
    <property type="entry name" value="TRANSCRIPTIONAL REGULATOR LYSR FAMILY"/>
    <property type="match status" value="1"/>
</dbReference>
<dbReference type="RefSeq" id="WP_188920285.1">
    <property type="nucleotide sequence ID" value="NZ_BMPZ01000004.1"/>
</dbReference>
<dbReference type="PROSITE" id="PS50931">
    <property type="entry name" value="HTH_LYSR"/>
    <property type="match status" value="1"/>
</dbReference>
<dbReference type="Pfam" id="PF03466">
    <property type="entry name" value="LysR_substrate"/>
    <property type="match status" value="1"/>
</dbReference>
<evidence type="ECO:0000313" key="6">
    <source>
        <dbReference type="EMBL" id="GGI82160.1"/>
    </source>
</evidence>
<dbReference type="Proteomes" id="UP000613743">
    <property type="component" value="Unassembled WGS sequence"/>
</dbReference>
<protein>
    <submittedName>
        <fullName evidence="6">LysR family transcriptional regulator</fullName>
    </submittedName>
</protein>
<reference evidence="6" key="1">
    <citation type="journal article" date="2014" name="Int. J. Syst. Evol. Microbiol.">
        <title>Complete genome sequence of Corynebacterium casei LMG S-19264T (=DSM 44701T), isolated from a smear-ripened cheese.</title>
        <authorList>
            <consortium name="US DOE Joint Genome Institute (JGI-PGF)"/>
            <person name="Walter F."/>
            <person name="Albersmeier A."/>
            <person name="Kalinowski J."/>
            <person name="Ruckert C."/>
        </authorList>
    </citation>
    <scope>NUCLEOTIDE SEQUENCE</scope>
    <source>
        <strain evidence="6">JCM 30804</strain>
    </source>
</reference>
<sequence length="316" mass="36215">MNLDSLAKIDLNLLVTLQILLEENSVTRAANRLNLSQSAISKSLNRLREILDDPLFQRTAHGLRPTAHALQLKEKLPQILQSLYQLTQPASFVMSQSQRHFSFATQETIYETSLPRFIGPLLSNAPNIRLHAYVWNEHSMQDLVQGQLDFAIAGRDIQPLSDVQISRLPEGIHHQTLFNDHQVCLVRKGHPILKVVEQGGWNLEQYLQLAHVQARCENRNWWSLDYFLAESGHNRQLSTIVPDFYSAISVCAHTDLIFTVPSKFAQQTKKLYPVVELPLPMEFCSFAYVLLWHQRDHEDPGHQWIRQVICDSIGEG</sequence>
<dbReference type="AlphaFoldDB" id="A0A917NAN5"/>
<keyword evidence="2" id="KW-0805">Transcription regulation</keyword>
<organism evidence="6 7">
    <name type="scientific">Shewanella gelidii</name>
    <dbReference type="NCBI Taxonomy" id="1642821"/>
    <lineage>
        <taxon>Bacteria</taxon>
        <taxon>Pseudomonadati</taxon>
        <taxon>Pseudomonadota</taxon>
        <taxon>Gammaproteobacteria</taxon>
        <taxon>Alteromonadales</taxon>
        <taxon>Shewanellaceae</taxon>
        <taxon>Shewanella</taxon>
    </lineage>
</organism>
<dbReference type="InterPro" id="IPR000847">
    <property type="entry name" value="LysR_HTH_N"/>
</dbReference>
<dbReference type="Gene3D" id="3.40.190.10">
    <property type="entry name" value="Periplasmic binding protein-like II"/>
    <property type="match status" value="2"/>
</dbReference>
<evidence type="ECO:0000256" key="4">
    <source>
        <dbReference type="ARBA" id="ARBA00023163"/>
    </source>
</evidence>
<dbReference type="Pfam" id="PF00126">
    <property type="entry name" value="HTH_1"/>
    <property type="match status" value="1"/>
</dbReference>
<dbReference type="GO" id="GO:0003700">
    <property type="term" value="F:DNA-binding transcription factor activity"/>
    <property type="evidence" value="ECO:0007669"/>
    <property type="project" value="InterPro"/>
</dbReference>
<dbReference type="InterPro" id="IPR036388">
    <property type="entry name" value="WH-like_DNA-bd_sf"/>
</dbReference>
<evidence type="ECO:0000256" key="3">
    <source>
        <dbReference type="ARBA" id="ARBA00023125"/>
    </source>
</evidence>
<evidence type="ECO:0000259" key="5">
    <source>
        <dbReference type="PROSITE" id="PS50931"/>
    </source>
</evidence>
<evidence type="ECO:0000256" key="1">
    <source>
        <dbReference type="ARBA" id="ARBA00009437"/>
    </source>
</evidence>
<keyword evidence="7" id="KW-1185">Reference proteome</keyword>
<comment type="similarity">
    <text evidence="1">Belongs to the LysR transcriptional regulatory family.</text>
</comment>
<dbReference type="InterPro" id="IPR037402">
    <property type="entry name" value="YidZ_PBP2"/>
</dbReference>
<comment type="caution">
    <text evidence="6">The sequence shown here is derived from an EMBL/GenBank/DDBJ whole genome shotgun (WGS) entry which is preliminary data.</text>
</comment>
<dbReference type="PRINTS" id="PR00039">
    <property type="entry name" value="HTHLYSR"/>
</dbReference>
<reference evidence="6" key="2">
    <citation type="submission" date="2020-09" db="EMBL/GenBank/DDBJ databases">
        <authorList>
            <person name="Sun Q."/>
            <person name="Ohkuma M."/>
        </authorList>
    </citation>
    <scope>NUCLEOTIDE SEQUENCE</scope>
    <source>
        <strain evidence="6">JCM 30804</strain>
    </source>
</reference>
<dbReference type="SUPFAM" id="SSF46785">
    <property type="entry name" value="Winged helix' DNA-binding domain"/>
    <property type="match status" value="1"/>
</dbReference>
<evidence type="ECO:0000313" key="7">
    <source>
        <dbReference type="Proteomes" id="UP000613743"/>
    </source>
</evidence>
<proteinExistence type="inferred from homology"/>
<gene>
    <name evidence="6" type="ORF">GCM10009332_19240</name>
</gene>
<dbReference type="InterPro" id="IPR036390">
    <property type="entry name" value="WH_DNA-bd_sf"/>
</dbReference>
<dbReference type="Gene3D" id="1.10.10.10">
    <property type="entry name" value="Winged helix-like DNA-binding domain superfamily/Winged helix DNA-binding domain"/>
    <property type="match status" value="1"/>
</dbReference>
<evidence type="ECO:0000256" key="2">
    <source>
        <dbReference type="ARBA" id="ARBA00023015"/>
    </source>
</evidence>
<keyword evidence="4" id="KW-0804">Transcription</keyword>
<feature type="domain" description="HTH lysR-type" evidence="5">
    <location>
        <begin position="9"/>
        <end position="66"/>
    </location>
</feature>
<dbReference type="EMBL" id="BMPZ01000004">
    <property type="protein sequence ID" value="GGI82160.1"/>
    <property type="molecule type" value="Genomic_DNA"/>
</dbReference>
<dbReference type="PANTHER" id="PTHR30118">
    <property type="entry name" value="HTH-TYPE TRANSCRIPTIONAL REGULATOR LEUO-RELATED"/>
    <property type="match status" value="1"/>
</dbReference>
<name>A0A917NAN5_9GAMM</name>
<dbReference type="InterPro" id="IPR050389">
    <property type="entry name" value="LysR-type_TF"/>
</dbReference>
<accession>A0A917NAN5</accession>
<dbReference type="GO" id="GO:0003677">
    <property type="term" value="F:DNA binding"/>
    <property type="evidence" value="ECO:0007669"/>
    <property type="project" value="UniProtKB-KW"/>
</dbReference>
<dbReference type="CDD" id="cd08417">
    <property type="entry name" value="PBP2_Nitroaromatics_like"/>
    <property type="match status" value="1"/>
</dbReference>
<keyword evidence="3" id="KW-0238">DNA-binding</keyword>
<dbReference type="SUPFAM" id="SSF53850">
    <property type="entry name" value="Periplasmic binding protein-like II"/>
    <property type="match status" value="1"/>
</dbReference>
<dbReference type="InterPro" id="IPR005119">
    <property type="entry name" value="LysR_subst-bd"/>
</dbReference>